<evidence type="ECO:0000313" key="1">
    <source>
        <dbReference type="EMBL" id="KAF3562272.1"/>
    </source>
</evidence>
<name>A0ABQ7CQI6_BRACR</name>
<evidence type="ECO:0000313" key="2">
    <source>
        <dbReference type="Proteomes" id="UP000266723"/>
    </source>
</evidence>
<organism evidence="1 2">
    <name type="scientific">Brassica cretica</name>
    <name type="common">Mustard</name>
    <dbReference type="NCBI Taxonomy" id="69181"/>
    <lineage>
        <taxon>Eukaryota</taxon>
        <taxon>Viridiplantae</taxon>
        <taxon>Streptophyta</taxon>
        <taxon>Embryophyta</taxon>
        <taxon>Tracheophyta</taxon>
        <taxon>Spermatophyta</taxon>
        <taxon>Magnoliopsida</taxon>
        <taxon>eudicotyledons</taxon>
        <taxon>Gunneridae</taxon>
        <taxon>Pentapetalae</taxon>
        <taxon>rosids</taxon>
        <taxon>malvids</taxon>
        <taxon>Brassicales</taxon>
        <taxon>Brassicaceae</taxon>
        <taxon>Brassiceae</taxon>
        <taxon>Brassica</taxon>
    </lineage>
</organism>
<accession>A0ABQ7CQI6</accession>
<comment type="caution">
    <text evidence="1">The sequence shown here is derived from an EMBL/GenBank/DDBJ whole genome shotgun (WGS) entry which is preliminary data.</text>
</comment>
<keyword evidence="2" id="KW-1185">Reference proteome</keyword>
<dbReference type="Proteomes" id="UP000266723">
    <property type="component" value="Unassembled WGS sequence"/>
</dbReference>
<reference evidence="1 2" key="1">
    <citation type="journal article" date="2020" name="BMC Genomics">
        <title>Intraspecific diversification of the crop wild relative Brassica cretica Lam. using demographic model selection.</title>
        <authorList>
            <person name="Kioukis A."/>
            <person name="Michalopoulou V.A."/>
            <person name="Briers L."/>
            <person name="Pirintsos S."/>
            <person name="Studholme D.J."/>
            <person name="Pavlidis P."/>
            <person name="Sarris P.F."/>
        </authorList>
    </citation>
    <scope>NUCLEOTIDE SEQUENCE [LARGE SCALE GENOMIC DNA]</scope>
    <source>
        <strain evidence="2">cv. PFS-1207/04</strain>
    </source>
</reference>
<dbReference type="EMBL" id="QGKV02000759">
    <property type="protein sequence ID" value="KAF3562272.1"/>
    <property type="molecule type" value="Genomic_DNA"/>
</dbReference>
<proteinExistence type="predicted"/>
<protein>
    <submittedName>
        <fullName evidence="1">Uncharacterized protein</fullName>
    </submittedName>
</protein>
<gene>
    <name evidence="1" type="ORF">DY000_02013331</name>
</gene>
<sequence length="60" mass="6829">MFNLPNTAMANSFILLANLKAGHCSNTAEFRLLRFSVVEDHWTPRRVVETFKHRGPLDSA</sequence>